<dbReference type="GO" id="GO:0045892">
    <property type="term" value="P:negative regulation of DNA-templated transcription"/>
    <property type="evidence" value="ECO:0007669"/>
    <property type="project" value="InterPro"/>
</dbReference>
<organism evidence="2 3">
    <name type="scientific">Aliarcobacter thereius</name>
    <dbReference type="NCBI Taxonomy" id="544718"/>
    <lineage>
        <taxon>Bacteria</taxon>
        <taxon>Pseudomonadati</taxon>
        <taxon>Campylobacterota</taxon>
        <taxon>Epsilonproteobacteria</taxon>
        <taxon>Campylobacterales</taxon>
        <taxon>Arcobacteraceae</taxon>
        <taxon>Aliarcobacter</taxon>
    </lineage>
</organism>
<dbReference type="Proteomes" id="UP000093281">
    <property type="component" value="Unassembled WGS sequence"/>
</dbReference>
<dbReference type="Pfam" id="PF07022">
    <property type="entry name" value="Phage_CI_repr"/>
    <property type="match status" value="1"/>
</dbReference>
<evidence type="ECO:0000313" key="2">
    <source>
        <dbReference type="EMBL" id="OCL98834.1"/>
    </source>
</evidence>
<accession>A0A1C0B6G4</accession>
<dbReference type="OrthoDB" id="5366189at2"/>
<reference evidence="3" key="1">
    <citation type="submission" date="2015-05" db="EMBL/GenBank/DDBJ databases">
        <authorList>
            <person name="Rovetto F."/>
            <person name="Cocolin L."/>
            <person name="Illeghems K."/>
            <person name="Van Nieuwerburgh F."/>
            <person name="Houf K."/>
        </authorList>
    </citation>
    <scope>NUCLEOTIDE SEQUENCE [LARGE SCALE GENOMIC DNA]</scope>
    <source>
        <strain evidence="3">DU22</strain>
    </source>
</reference>
<evidence type="ECO:0000313" key="3">
    <source>
        <dbReference type="Proteomes" id="UP000093281"/>
    </source>
</evidence>
<evidence type="ECO:0000259" key="1">
    <source>
        <dbReference type="Pfam" id="PF07022"/>
    </source>
</evidence>
<dbReference type="AlphaFoldDB" id="A0A1C0B6G4"/>
<proteinExistence type="predicted"/>
<sequence length="127" mass="14383">MNITEQAINRLIKYYSLSNAAQLANKFEITQGVVSNWKTRNAIGALTDTVANKDPDALEYIFSNNSTIINQNNNGRAGGRDYIENSNSTNEKNEFDSITTGLIQKAIKKFGSEEEFQFQFMNFLRDK</sequence>
<dbReference type="Gene3D" id="1.10.260.40">
    <property type="entry name" value="lambda repressor-like DNA-binding domains"/>
    <property type="match status" value="1"/>
</dbReference>
<dbReference type="InterPro" id="IPR010744">
    <property type="entry name" value="Phage_CI_N"/>
</dbReference>
<feature type="domain" description="Bacteriophage CI repressor N-terminal" evidence="1">
    <location>
        <begin position="6"/>
        <end position="43"/>
    </location>
</feature>
<dbReference type="RefSeq" id="WP_066186501.1">
    <property type="nucleotide sequence ID" value="NZ_LCUJ01000004.1"/>
</dbReference>
<dbReference type="GO" id="GO:0003677">
    <property type="term" value="F:DNA binding"/>
    <property type="evidence" value="ECO:0007669"/>
    <property type="project" value="InterPro"/>
</dbReference>
<dbReference type="EMBL" id="LCUJ01000004">
    <property type="protein sequence ID" value="OCL98834.1"/>
    <property type="molecule type" value="Genomic_DNA"/>
</dbReference>
<comment type="caution">
    <text evidence="2">The sequence shown here is derived from an EMBL/GenBank/DDBJ whole genome shotgun (WGS) entry which is preliminary data.</text>
</comment>
<protein>
    <recommendedName>
        <fullName evidence="1">Bacteriophage CI repressor N-terminal domain-containing protein</fullName>
    </recommendedName>
</protein>
<name>A0A1C0B6G4_9BACT</name>
<dbReference type="InterPro" id="IPR010982">
    <property type="entry name" value="Lambda_DNA-bd_dom_sf"/>
</dbReference>
<gene>
    <name evidence="2" type="ORF">AAX29_01344</name>
</gene>